<evidence type="ECO:0000313" key="1">
    <source>
        <dbReference type="EMBL" id="GEN80021.1"/>
    </source>
</evidence>
<reference evidence="1 2" key="1">
    <citation type="submission" date="2019-07" db="EMBL/GenBank/DDBJ databases">
        <title>Whole genome shotgun sequence of Actinotalea fermentans NBRC 105374.</title>
        <authorList>
            <person name="Hosoyama A."/>
            <person name="Uohara A."/>
            <person name="Ohji S."/>
            <person name="Ichikawa N."/>
        </authorList>
    </citation>
    <scope>NUCLEOTIDE SEQUENCE [LARGE SCALE GENOMIC DNA]</scope>
    <source>
        <strain evidence="1 2">NBRC 105374</strain>
    </source>
</reference>
<dbReference type="NCBIfam" id="TIGR03883">
    <property type="entry name" value="DUF2342_F420"/>
    <property type="match status" value="1"/>
</dbReference>
<dbReference type="OrthoDB" id="142939at2"/>
<evidence type="ECO:0000313" key="2">
    <source>
        <dbReference type="Proteomes" id="UP000321484"/>
    </source>
</evidence>
<organism evidence="1 2">
    <name type="scientific">Actinotalea fermentans</name>
    <dbReference type="NCBI Taxonomy" id="43671"/>
    <lineage>
        <taxon>Bacteria</taxon>
        <taxon>Bacillati</taxon>
        <taxon>Actinomycetota</taxon>
        <taxon>Actinomycetes</taxon>
        <taxon>Micrococcales</taxon>
        <taxon>Cellulomonadaceae</taxon>
        <taxon>Actinotalea</taxon>
    </lineage>
</organism>
<dbReference type="InterPro" id="IPR042271">
    <property type="entry name" value="Zinicin_2_N"/>
</dbReference>
<dbReference type="AlphaFoldDB" id="A0A511YXU8"/>
<evidence type="ECO:0008006" key="3">
    <source>
        <dbReference type="Google" id="ProtNLM"/>
    </source>
</evidence>
<accession>A0A511YXU8</accession>
<dbReference type="Pfam" id="PF10103">
    <property type="entry name" value="Zincin_2"/>
    <property type="match status" value="2"/>
</dbReference>
<name>A0A511YXU8_9CELL</name>
<sequence>MSRPTPTVDWAAAGRLAGTLVPAGTAPSGDEAAELVATLRSSAVRARELARRAARLDHALESPGARTEPAQVLVVDRAGWARAAASSFTGIAGGRPIPGPTAQAAGLLTLLATRVLGQYDPYTGDGRLVLVAPNVLRAERTMRVPRDDFRLWVCVHEQTHALQFAAAPWLADHLRGELAGLLAEVESTPATAEAGALLTGVVRALRGGTRDQWSFLDVLPAGQRERVERLTAVMSLLEGHADVTMDAAARAIPSARTLRRRMEARRSSTAPGDLLLRRLLGLDAKLAQYRGGAAFVRAVRRRGGRDVLDAAWASPEGLPLPGEIADPAAWLRRVG</sequence>
<dbReference type="InterPro" id="IPR018766">
    <property type="entry name" value="Zinicin_2"/>
</dbReference>
<keyword evidence="2" id="KW-1185">Reference proteome</keyword>
<dbReference type="RefSeq" id="WP_146819460.1">
    <property type="nucleotide sequence ID" value="NZ_BJYK01000004.1"/>
</dbReference>
<proteinExistence type="predicted"/>
<comment type="caution">
    <text evidence="1">The sequence shown here is derived from an EMBL/GenBank/DDBJ whole genome shotgun (WGS) entry which is preliminary data.</text>
</comment>
<dbReference type="Proteomes" id="UP000321484">
    <property type="component" value="Unassembled WGS sequence"/>
</dbReference>
<gene>
    <name evidence="1" type="ORF">AFE02nite_17550</name>
</gene>
<dbReference type="InterPro" id="IPR022454">
    <property type="entry name" value="CHP03883_F420-assoc"/>
</dbReference>
<dbReference type="Gene3D" id="1.20.150.30">
    <property type="entry name" value="Zincin-like metallopeptidase, N-terminal domain"/>
    <property type="match status" value="1"/>
</dbReference>
<dbReference type="PANTHER" id="PTHR39420:SF1">
    <property type="entry name" value="HYDROLASE"/>
    <property type="match status" value="1"/>
</dbReference>
<protein>
    <recommendedName>
        <fullName evidence="3">Hydrolase</fullName>
    </recommendedName>
</protein>
<dbReference type="PANTHER" id="PTHR39420">
    <property type="match status" value="1"/>
</dbReference>
<dbReference type="SUPFAM" id="SSF55486">
    <property type="entry name" value="Metalloproteases ('zincins'), catalytic domain"/>
    <property type="match status" value="1"/>
</dbReference>
<dbReference type="EMBL" id="BJYK01000004">
    <property type="protein sequence ID" value="GEN80021.1"/>
    <property type="molecule type" value="Genomic_DNA"/>
</dbReference>
<dbReference type="NCBIfam" id="TIGR03624">
    <property type="entry name" value="putative hydrolase"/>
    <property type="match status" value="1"/>
</dbReference>